<dbReference type="STRING" id="519453.SAMN04488070_0338"/>
<accession>A0A317PXI7</accession>
<organism evidence="1 2">
    <name type="scientific">Pseudidiomarina maritima</name>
    <dbReference type="NCBI Taxonomy" id="519453"/>
    <lineage>
        <taxon>Bacteria</taxon>
        <taxon>Pseudomonadati</taxon>
        <taxon>Pseudomonadota</taxon>
        <taxon>Gammaproteobacteria</taxon>
        <taxon>Alteromonadales</taxon>
        <taxon>Idiomarinaceae</taxon>
        <taxon>Pseudidiomarina</taxon>
    </lineage>
</organism>
<reference evidence="1 2" key="1">
    <citation type="submission" date="2018-05" db="EMBL/GenBank/DDBJ databases">
        <title>Freshwater and sediment microbial communities from various areas in North America, analyzing microbe dynamics in response to fracking.</title>
        <authorList>
            <person name="Lamendella R."/>
        </authorList>
    </citation>
    <scope>NUCLEOTIDE SEQUENCE [LARGE SCALE GENOMIC DNA]</scope>
    <source>
        <strain evidence="1 2">125B1</strain>
    </source>
</reference>
<evidence type="ECO:0008006" key="3">
    <source>
        <dbReference type="Google" id="ProtNLM"/>
    </source>
</evidence>
<sequence length="39" mass="4715">MIVQWTPEAIRDREQIYDFIENDNPTMSRWSGVVFIFIP</sequence>
<evidence type="ECO:0000313" key="2">
    <source>
        <dbReference type="Proteomes" id="UP000246964"/>
    </source>
</evidence>
<dbReference type="EMBL" id="QGTT01000025">
    <property type="protein sequence ID" value="PWW07891.1"/>
    <property type="molecule type" value="Genomic_DNA"/>
</dbReference>
<evidence type="ECO:0000313" key="1">
    <source>
        <dbReference type="EMBL" id="PWW07891.1"/>
    </source>
</evidence>
<comment type="caution">
    <text evidence="1">The sequence shown here is derived from an EMBL/GenBank/DDBJ whole genome shotgun (WGS) entry which is preliminary data.</text>
</comment>
<gene>
    <name evidence="1" type="ORF">DET45_12526</name>
</gene>
<proteinExistence type="predicted"/>
<dbReference type="Proteomes" id="UP000246964">
    <property type="component" value="Unassembled WGS sequence"/>
</dbReference>
<protein>
    <recommendedName>
        <fullName evidence="3">Type II toxin-antitoxin system RelE/ParE family toxin</fullName>
    </recommendedName>
</protein>
<dbReference type="AlphaFoldDB" id="A0A317PXI7"/>
<keyword evidence="2" id="KW-1185">Reference proteome</keyword>
<name>A0A317PXI7_9GAMM</name>